<feature type="domain" description="Flavoprotein" evidence="5">
    <location>
        <begin position="7"/>
        <end position="179"/>
    </location>
</feature>
<feature type="binding site" evidence="3">
    <location>
        <position position="343"/>
    </location>
    <ligand>
        <name>CTP</name>
        <dbReference type="ChEBI" id="CHEBI:37563"/>
    </ligand>
</feature>
<keyword evidence="3" id="KW-0479">Metal-binding</keyword>
<comment type="similarity">
    <text evidence="3 4">In the N-terminal section; belongs to the HFCD (homo-oligomeric flavin containing Cys decarboxylase) superfamily.</text>
</comment>
<dbReference type="GO" id="GO:0004632">
    <property type="term" value="F:phosphopantothenate--cysteine ligase activity"/>
    <property type="evidence" value="ECO:0007669"/>
    <property type="project" value="UniProtKB-EC"/>
</dbReference>
<keyword evidence="2 3" id="KW-0456">Lyase</keyword>
<comment type="function">
    <text evidence="3">Catalyzes two sequential steps in the biosynthesis of coenzyme A. In the first step cysteine is conjugated to 4'-phosphopantothenate to form 4-phosphopantothenoylcysteine. In the second step the latter compound is decarboxylated to form 4'-phosphopantotheine.</text>
</comment>
<organism evidence="7 8">
    <name type="scientific">Sphingobacterium faecale</name>
    <dbReference type="NCBI Taxonomy" id="2803775"/>
    <lineage>
        <taxon>Bacteria</taxon>
        <taxon>Pseudomonadati</taxon>
        <taxon>Bacteroidota</taxon>
        <taxon>Sphingobacteriia</taxon>
        <taxon>Sphingobacteriales</taxon>
        <taxon>Sphingobacteriaceae</taxon>
        <taxon>Sphingobacterium</taxon>
    </lineage>
</organism>
<sequence>MSSLKDKNIVLGVCGSIAAYKIAYLLRLLIKEEANVQVLMTKEATQFITPLTLSTLSKKPVLVEYYDKNTGSWNNHVQLGLDADLMIIAPASANTIAKFANGICDNLLTATYLSSKCPVYLAPAMDLDMWKHPATQFNISLIQSYGNIIIPPRNGELASGLVGEGRLAEPEEIIQFLLSNLEDNLPLKGKTALVTAGPTYESIDPVRFIGNHSSGKMGYALAIRLKELGAKVTLISGPTALPAPTGIKTINIQSAQQMLEASSSEFVTADIIVMSAAVADYTPIDIAHQKIKKKEEEFSIQLKKTTDILAFLGEHKQPQQTLVGFALETNNELEHAKEKLERKNLDFIVLNSLVDKGAGFGTDTNKVTIVSKTGEIEEFKLKSKVEVANDICELILQHQNKAYSTL</sequence>
<evidence type="ECO:0000259" key="6">
    <source>
        <dbReference type="Pfam" id="PF04127"/>
    </source>
</evidence>
<comment type="pathway">
    <text evidence="3 4">Cofactor biosynthesis; coenzyme A biosynthesis; CoA from (R)-pantothenate: step 2/5.</text>
</comment>
<dbReference type="InterPro" id="IPR035929">
    <property type="entry name" value="CoaB-like_sf"/>
</dbReference>
<feature type="binding site" evidence="3">
    <location>
        <position position="325"/>
    </location>
    <ligand>
        <name>CTP</name>
        <dbReference type="ChEBI" id="CHEBI:37563"/>
    </ligand>
</feature>
<dbReference type="InterPro" id="IPR005252">
    <property type="entry name" value="CoaBC"/>
</dbReference>
<dbReference type="GO" id="GO:0004633">
    <property type="term" value="F:phosphopantothenoylcysteine decarboxylase activity"/>
    <property type="evidence" value="ECO:0007669"/>
    <property type="project" value="UniProtKB-EC"/>
</dbReference>
<keyword evidence="3 4" id="KW-0288">FMN</keyword>
<comment type="catalytic activity">
    <reaction evidence="3 4">
        <text>N-[(R)-4-phosphopantothenoyl]-L-cysteine + H(+) = (R)-4'-phosphopantetheine + CO2</text>
        <dbReference type="Rhea" id="RHEA:16793"/>
        <dbReference type="ChEBI" id="CHEBI:15378"/>
        <dbReference type="ChEBI" id="CHEBI:16526"/>
        <dbReference type="ChEBI" id="CHEBI:59458"/>
        <dbReference type="ChEBI" id="CHEBI:61723"/>
        <dbReference type="EC" id="4.1.1.36"/>
    </reaction>
</comment>
<evidence type="ECO:0000313" key="7">
    <source>
        <dbReference type="EMBL" id="MBL1410554.1"/>
    </source>
</evidence>
<feature type="binding site" evidence="3">
    <location>
        <position position="339"/>
    </location>
    <ligand>
        <name>CTP</name>
        <dbReference type="ChEBI" id="CHEBI:37563"/>
    </ligand>
</feature>
<dbReference type="SUPFAM" id="SSF52507">
    <property type="entry name" value="Homo-oligomeric flavin-containing Cys decarboxylases, HFCD"/>
    <property type="match status" value="1"/>
</dbReference>
<feature type="binding site" evidence="3">
    <location>
        <position position="290"/>
    </location>
    <ligand>
        <name>CTP</name>
        <dbReference type="ChEBI" id="CHEBI:37563"/>
    </ligand>
</feature>
<comment type="cofactor">
    <cofactor evidence="3">
        <name>FMN</name>
        <dbReference type="ChEBI" id="CHEBI:58210"/>
    </cofactor>
    <text evidence="3">Binds 1 FMN per subunit.</text>
</comment>
<dbReference type="EC" id="4.1.1.36" evidence="3"/>
<dbReference type="PANTHER" id="PTHR14359">
    <property type="entry name" value="HOMO-OLIGOMERIC FLAVIN CONTAINING CYS DECARBOXYLASE FAMILY"/>
    <property type="match status" value="1"/>
</dbReference>
<feature type="binding site" evidence="3">
    <location>
        <position position="280"/>
    </location>
    <ligand>
        <name>CTP</name>
        <dbReference type="ChEBI" id="CHEBI:37563"/>
    </ligand>
</feature>
<comment type="similarity">
    <text evidence="3 4">In the C-terminal section; belongs to the PPC synthetase family.</text>
</comment>
<evidence type="ECO:0000313" key="8">
    <source>
        <dbReference type="Proteomes" id="UP000625283"/>
    </source>
</evidence>
<accession>A0ABS1R761</accession>
<evidence type="ECO:0000256" key="3">
    <source>
        <dbReference type="HAMAP-Rule" id="MF_02225"/>
    </source>
</evidence>
<dbReference type="Proteomes" id="UP000625283">
    <property type="component" value="Unassembled WGS sequence"/>
</dbReference>
<evidence type="ECO:0000256" key="1">
    <source>
        <dbReference type="ARBA" id="ARBA00022793"/>
    </source>
</evidence>
<dbReference type="Gene3D" id="3.40.50.10300">
    <property type="entry name" value="CoaB-like"/>
    <property type="match status" value="1"/>
</dbReference>
<evidence type="ECO:0000256" key="2">
    <source>
        <dbReference type="ARBA" id="ARBA00023239"/>
    </source>
</evidence>
<dbReference type="EC" id="6.3.2.5" evidence="3"/>
<dbReference type="RefSeq" id="WP_202104233.1">
    <property type="nucleotide sequence ID" value="NZ_JAERTY010000009.1"/>
</dbReference>
<name>A0ABS1R761_9SPHI</name>
<comment type="catalytic activity">
    <reaction evidence="3 4">
        <text>(R)-4'-phosphopantothenate + L-cysteine + CTP = N-[(R)-4-phosphopantothenoyl]-L-cysteine + CMP + diphosphate + H(+)</text>
        <dbReference type="Rhea" id="RHEA:19397"/>
        <dbReference type="ChEBI" id="CHEBI:10986"/>
        <dbReference type="ChEBI" id="CHEBI:15378"/>
        <dbReference type="ChEBI" id="CHEBI:33019"/>
        <dbReference type="ChEBI" id="CHEBI:35235"/>
        <dbReference type="ChEBI" id="CHEBI:37563"/>
        <dbReference type="ChEBI" id="CHEBI:59458"/>
        <dbReference type="ChEBI" id="CHEBI:60377"/>
        <dbReference type="EC" id="6.3.2.5"/>
    </reaction>
</comment>
<keyword evidence="8" id="KW-1185">Reference proteome</keyword>
<gene>
    <name evidence="3 7" type="primary">coaBC</name>
    <name evidence="7" type="ORF">JKG61_17480</name>
</gene>
<dbReference type="SUPFAM" id="SSF102645">
    <property type="entry name" value="CoaB-like"/>
    <property type="match status" value="1"/>
</dbReference>
<protein>
    <recommendedName>
        <fullName evidence="3">Coenzyme A biosynthesis bifunctional protein CoaBC</fullName>
    </recommendedName>
    <alternativeName>
        <fullName evidence="3">DNA/pantothenate metabolism flavoprotein</fullName>
    </alternativeName>
    <alternativeName>
        <fullName evidence="3">Phosphopantothenoylcysteine synthetase/decarboxylase</fullName>
        <shortName evidence="3">PPCS-PPCDC</shortName>
    </alternativeName>
    <domain>
        <recommendedName>
            <fullName evidence="3">Phosphopantothenoylcysteine decarboxylase</fullName>
            <shortName evidence="3">PPC decarboxylase</shortName>
            <shortName evidence="3">PPC-DC</shortName>
            <ecNumber evidence="3">4.1.1.36</ecNumber>
        </recommendedName>
        <alternativeName>
            <fullName evidence="3">CoaC</fullName>
        </alternativeName>
    </domain>
    <domain>
        <recommendedName>
            <fullName evidence="3">Phosphopantothenate--cysteine ligase</fullName>
            <ecNumber evidence="3">6.3.2.5</ecNumber>
        </recommendedName>
        <alternativeName>
            <fullName evidence="3">CoaB</fullName>
        </alternativeName>
        <alternativeName>
            <fullName evidence="3">Phosphopantothenoylcysteine synthetase</fullName>
            <shortName evidence="3">PPC synthetase</shortName>
            <shortName evidence="3">PPC-S</shortName>
        </alternativeName>
    </domain>
</protein>
<keyword evidence="3 4" id="KW-0285">Flavoprotein</keyword>
<dbReference type="Pfam" id="PF02441">
    <property type="entry name" value="Flavoprotein"/>
    <property type="match status" value="1"/>
</dbReference>
<dbReference type="EMBL" id="JAERTY010000009">
    <property type="protein sequence ID" value="MBL1410554.1"/>
    <property type="molecule type" value="Genomic_DNA"/>
</dbReference>
<dbReference type="InterPro" id="IPR036551">
    <property type="entry name" value="Flavin_trans-like"/>
</dbReference>
<dbReference type="Pfam" id="PF04127">
    <property type="entry name" value="DFP"/>
    <property type="match status" value="1"/>
</dbReference>
<comment type="pathway">
    <text evidence="3 4">Cofactor biosynthesis; coenzyme A biosynthesis; CoA from (R)-pantothenate: step 3/5.</text>
</comment>
<keyword evidence="3 4" id="KW-0436">Ligase</keyword>
<comment type="function">
    <text evidence="4">Catalyzes two steps in the biosynthesis of coenzyme A. In the first step cysteine is conjugated to 4'-phosphopantothenate to form 4-phosphopantothenoylcysteine, in the latter compound is decarboxylated to form 4'-phosphopantotheine.</text>
</comment>
<comment type="cofactor">
    <cofactor evidence="3">
        <name>Mg(2+)</name>
        <dbReference type="ChEBI" id="CHEBI:18420"/>
    </cofactor>
</comment>
<dbReference type="InterPro" id="IPR007085">
    <property type="entry name" value="DNA/pantothenate-metab_flavo_C"/>
</dbReference>
<comment type="caution">
    <text evidence="7">The sequence shown here is derived from an EMBL/GenBank/DDBJ whole genome shotgun (WGS) entry which is preliminary data.</text>
</comment>
<feature type="region of interest" description="Phosphopantothenate--cysteine ligase" evidence="3">
    <location>
        <begin position="192"/>
        <end position="406"/>
    </location>
</feature>
<dbReference type="InterPro" id="IPR003382">
    <property type="entry name" value="Flavoprotein"/>
</dbReference>
<feature type="region of interest" description="Phosphopantothenoylcysteine decarboxylase" evidence="3">
    <location>
        <begin position="1"/>
        <end position="191"/>
    </location>
</feature>
<feature type="domain" description="DNA/pantothenate metabolism flavoprotein C-terminal" evidence="6">
    <location>
        <begin position="187"/>
        <end position="397"/>
    </location>
</feature>
<reference evidence="7 8" key="1">
    <citation type="submission" date="2021-01" db="EMBL/GenBank/DDBJ databases">
        <title>C459-1 draft genome sequence.</title>
        <authorList>
            <person name="Zhang X.-F."/>
        </authorList>
    </citation>
    <scope>NUCLEOTIDE SEQUENCE [LARGE SCALE GENOMIC DNA]</scope>
    <source>
        <strain evidence="8">C459-1</strain>
    </source>
</reference>
<dbReference type="NCBIfam" id="TIGR00521">
    <property type="entry name" value="coaBC_dfp"/>
    <property type="match status" value="1"/>
</dbReference>
<keyword evidence="3" id="KW-0460">Magnesium</keyword>
<dbReference type="HAMAP" id="MF_02225">
    <property type="entry name" value="CoaBC"/>
    <property type="match status" value="1"/>
</dbReference>
<evidence type="ECO:0000259" key="5">
    <source>
        <dbReference type="Pfam" id="PF02441"/>
    </source>
</evidence>
<evidence type="ECO:0000256" key="4">
    <source>
        <dbReference type="RuleBase" id="RU364078"/>
    </source>
</evidence>
<proteinExistence type="inferred from homology"/>
<comment type="caution">
    <text evidence="3">Lacks conserved residue(s) required for the propagation of feature annotation.</text>
</comment>
<keyword evidence="1 3" id="KW-0210">Decarboxylase</keyword>
<keyword evidence="3" id="KW-0511">Multifunctional enzyme</keyword>
<dbReference type="PANTHER" id="PTHR14359:SF6">
    <property type="entry name" value="PHOSPHOPANTOTHENOYLCYSTEINE DECARBOXYLASE"/>
    <property type="match status" value="1"/>
</dbReference>
<dbReference type="Gene3D" id="3.40.50.1950">
    <property type="entry name" value="Flavin prenyltransferase-like"/>
    <property type="match status" value="1"/>
</dbReference>